<protein>
    <submittedName>
        <fullName evidence="2">Uncharacterized protein</fullName>
    </submittedName>
</protein>
<feature type="signal peptide" evidence="1">
    <location>
        <begin position="1"/>
        <end position="15"/>
    </location>
</feature>
<name>A0AB34JTV1_PRYPA</name>
<feature type="chain" id="PRO_5044303734" evidence="1">
    <location>
        <begin position="16"/>
        <end position="261"/>
    </location>
</feature>
<dbReference type="EMBL" id="JBGBPQ010000004">
    <property type="protein sequence ID" value="KAL1525285.1"/>
    <property type="molecule type" value="Genomic_DNA"/>
</dbReference>
<evidence type="ECO:0000313" key="2">
    <source>
        <dbReference type="EMBL" id="KAL1525285.1"/>
    </source>
</evidence>
<evidence type="ECO:0000256" key="1">
    <source>
        <dbReference type="SAM" id="SignalP"/>
    </source>
</evidence>
<accession>A0AB34JTV1</accession>
<proteinExistence type="predicted"/>
<organism evidence="2 3">
    <name type="scientific">Prymnesium parvum</name>
    <name type="common">Toxic golden alga</name>
    <dbReference type="NCBI Taxonomy" id="97485"/>
    <lineage>
        <taxon>Eukaryota</taxon>
        <taxon>Haptista</taxon>
        <taxon>Haptophyta</taxon>
        <taxon>Prymnesiophyceae</taxon>
        <taxon>Prymnesiales</taxon>
        <taxon>Prymnesiaceae</taxon>
        <taxon>Prymnesium</taxon>
    </lineage>
</organism>
<gene>
    <name evidence="2" type="ORF">AB1Y20_020148</name>
</gene>
<reference evidence="2 3" key="1">
    <citation type="journal article" date="2024" name="Science">
        <title>Giant polyketide synthase enzymes in the biosynthesis of giant marine polyether toxins.</title>
        <authorList>
            <person name="Fallon T.R."/>
            <person name="Shende V.V."/>
            <person name="Wierzbicki I.H."/>
            <person name="Pendleton A.L."/>
            <person name="Watervoot N.F."/>
            <person name="Auber R.P."/>
            <person name="Gonzalez D.J."/>
            <person name="Wisecaver J.H."/>
            <person name="Moore B.S."/>
        </authorList>
    </citation>
    <scope>NUCLEOTIDE SEQUENCE [LARGE SCALE GENOMIC DNA]</scope>
    <source>
        <strain evidence="2 3">12B1</strain>
    </source>
</reference>
<sequence>MKFLLFLAGIYAVAAQRPGAFPDTASFTPPELAARNFTVNAKPAGRVPMAYGSVTSKVINMDALLMVLLLGGPNEWVYTTGTDSRRCAPETYWLAPYNVTKAVGLFGFVSPLLIVSCLIVENDVDIVGKFGPIGFNGVVIIVDKGACYCCSSFITRARGDWSKGLQHDSVPWYITSVEMNGPGFVQWLAIDAISNSYICPASGVFPPPFGGGNCTYDPAKFGLFTIAPGDQHQTFNFIAYECNYVMIGNHAARSSSIRFPW</sequence>
<keyword evidence="3" id="KW-1185">Reference proteome</keyword>
<dbReference type="Proteomes" id="UP001515480">
    <property type="component" value="Unassembled WGS sequence"/>
</dbReference>
<keyword evidence="1" id="KW-0732">Signal</keyword>
<dbReference type="AlphaFoldDB" id="A0AB34JTV1"/>
<comment type="caution">
    <text evidence="2">The sequence shown here is derived from an EMBL/GenBank/DDBJ whole genome shotgun (WGS) entry which is preliminary data.</text>
</comment>
<evidence type="ECO:0000313" key="3">
    <source>
        <dbReference type="Proteomes" id="UP001515480"/>
    </source>
</evidence>